<dbReference type="EMBL" id="LAZR01004521">
    <property type="protein sequence ID" value="KKN07828.1"/>
    <property type="molecule type" value="Genomic_DNA"/>
</dbReference>
<dbReference type="AlphaFoldDB" id="A0A0F9QRJ2"/>
<gene>
    <name evidence="1" type="ORF">LCGC14_1062810</name>
</gene>
<comment type="caution">
    <text evidence="1">The sequence shown here is derived from an EMBL/GenBank/DDBJ whole genome shotgun (WGS) entry which is preliminary data.</text>
</comment>
<feature type="non-terminal residue" evidence="1">
    <location>
        <position position="1"/>
    </location>
</feature>
<name>A0A0F9QRJ2_9ZZZZ</name>
<evidence type="ECO:0000313" key="1">
    <source>
        <dbReference type="EMBL" id="KKN07828.1"/>
    </source>
</evidence>
<sequence length="57" mass="6987">TNNIDELELADRHKLDYWEVIKRIGTALSYCQGNRRKRTNYQDYKAGRRPYLKKRDR</sequence>
<organism evidence="1">
    <name type="scientific">marine sediment metagenome</name>
    <dbReference type="NCBI Taxonomy" id="412755"/>
    <lineage>
        <taxon>unclassified sequences</taxon>
        <taxon>metagenomes</taxon>
        <taxon>ecological metagenomes</taxon>
    </lineage>
</organism>
<accession>A0A0F9QRJ2</accession>
<proteinExistence type="predicted"/>
<reference evidence="1" key="1">
    <citation type="journal article" date="2015" name="Nature">
        <title>Complex archaea that bridge the gap between prokaryotes and eukaryotes.</title>
        <authorList>
            <person name="Spang A."/>
            <person name="Saw J.H."/>
            <person name="Jorgensen S.L."/>
            <person name="Zaremba-Niedzwiedzka K."/>
            <person name="Martijn J."/>
            <person name="Lind A.E."/>
            <person name="van Eijk R."/>
            <person name="Schleper C."/>
            <person name="Guy L."/>
            <person name="Ettema T.J."/>
        </authorList>
    </citation>
    <scope>NUCLEOTIDE SEQUENCE</scope>
</reference>
<protein>
    <submittedName>
        <fullName evidence="1">Uncharacterized protein</fullName>
    </submittedName>
</protein>